<evidence type="ECO:0000313" key="1">
    <source>
        <dbReference type="EMBL" id="JAC62665.1"/>
    </source>
</evidence>
<protein>
    <submittedName>
        <fullName evidence="1">Uncharacterized protein</fullName>
    </submittedName>
</protein>
<reference evidence="1" key="1">
    <citation type="submission" date="2014-05" db="EMBL/GenBank/DDBJ databases">
        <title>The transcriptome of the halophilic microalga Tetraselmis sp. GSL018 isolated from the Great Salt Lake, Utah.</title>
        <authorList>
            <person name="Jinkerson R.E."/>
            <person name="D'Adamo S."/>
            <person name="Posewitz M.C."/>
        </authorList>
    </citation>
    <scope>NUCLEOTIDE SEQUENCE</scope>
    <source>
        <strain evidence="1">GSL018</strain>
    </source>
</reference>
<name>A0A061QW64_9CHLO</name>
<feature type="non-terminal residue" evidence="1">
    <location>
        <position position="1"/>
    </location>
</feature>
<sequence length="48" mass="5408">VPTARRAQFFSVTRLAISLGINYLNDYFVRLSVGTLTVFFPTRVSAIE</sequence>
<dbReference type="AlphaFoldDB" id="A0A061QW64"/>
<gene>
    <name evidence="1" type="ORF">TSPGSL018_22678</name>
</gene>
<dbReference type="EMBL" id="GBEZ01024311">
    <property type="protein sequence ID" value="JAC62665.1"/>
    <property type="molecule type" value="Transcribed_RNA"/>
</dbReference>
<organism evidence="1">
    <name type="scientific">Tetraselmis sp. GSL018</name>
    <dbReference type="NCBI Taxonomy" id="582737"/>
    <lineage>
        <taxon>Eukaryota</taxon>
        <taxon>Viridiplantae</taxon>
        <taxon>Chlorophyta</taxon>
        <taxon>core chlorophytes</taxon>
        <taxon>Chlorodendrophyceae</taxon>
        <taxon>Chlorodendrales</taxon>
        <taxon>Chlorodendraceae</taxon>
        <taxon>Tetraselmis</taxon>
    </lineage>
</organism>
<proteinExistence type="predicted"/>
<accession>A0A061QW64</accession>